<protein>
    <submittedName>
        <fullName evidence="1">Uncharacterized protein</fullName>
    </submittedName>
</protein>
<evidence type="ECO:0000313" key="2">
    <source>
        <dbReference type="Proteomes" id="UP000323039"/>
    </source>
</evidence>
<gene>
    <name evidence="1" type="ORF">FXF62_10355</name>
</gene>
<comment type="caution">
    <text evidence="1">The sequence shown here is derived from an EMBL/GenBank/DDBJ whole genome shotgun (WGS) entry which is preliminary data.</text>
</comment>
<evidence type="ECO:0000313" key="1">
    <source>
        <dbReference type="EMBL" id="KAA0963225.1"/>
    </source>
</evidence>
<dbReference type="AlphaFoldDB" id="A0A5B0DBJ1"/>
<organism evidence="1 2">
    <name type="scientific">Streptococcus cristatus</name>
    <dbReference type="NCBI Taxonomy" id="45634"/>
    <lineage>
        <taxon>Bacteria</taxon>
        <taxon>Bacillati</taxon>
        <taxon>Bacillota</taxon>
        <taxon>Bacilli</taxon>
        <taxon>Lactobacillales</taxon>
        <taxon>Streptococcaceae</taxon>
        <taxon>Streptococcus</taxon>
    </lineage>
</organism>
<dbReference type="Proteomes" id="UP000323039">
    <property type="component" value="Unassembled WGS sequence"/>
</dbReference>
<sequence length="175" mass="20406">MTKLIGFGRCLGKTTMAILESHATGNRILVANQKMAENTFKMAQELGYAIPYPICVNDLVRTPHAYSSDEHLIIDNVEMVLREMLHNKIDTITFDNRAIDPEDRYLEEISTLKQEVDACYKEKTELYQDIHDKAEHIERIKRSNIELTQALSDTIYTDMRAKARYRQQGRKWRAR</sequence>
<dbReference type="RefSeq" id="WP_149518669.1">
    <property type="nucleotide sequence ID" value="NZ_VSJJ01000015.1"/>
</dbReference>
<name>A0A5B0DBJ1_STRCR</name>
<dbReference type="EMBL" id="VSJJ01000015">
    <property type="protein sequence ID" value="KAA0963225.1"/>
    <property type="molecule type" value="Genomic_DNA"/>
</dbReference>
<reference evidence="1 2" key="1">
    <citation type="submission" date="2019-08" db="EMBL/GenBank/DDBJ databases">
        <title>Genome sequence and analysis of Streptococcus cristatus strain S22 isolated from throat swab of children scarlet fever in Hangzhou, China.</title>
        <authorList>
            <person name="Huang Y."/>
            <person name="Xie L."/>
        </authorList>
    </citation>
    <scope>NUCLEOTIDE SEQUENCE [LARGE SCALE GENOMIC DNA]</scope>
    <source>
        <strain evidence="1 2">S22</strain>
    </source>
</reference>
<accession>A0A5B0DBJ1</accession>
<proteinExistence type="predicted"/>